<reference evidence="1" key="1">
    <citation type="journal article" date="2014" name="Front. Microbiol.">
        <title>High frequency of phylogenetically diverse reductive dehalogenase-homologous genes in deep subseafloor sedimentary metagenomes.</title>
        <authorList>
            <person name="Kawai M."/>
            <person name="Futagami T."/>
            <person name="Toyoda A."/>
            <person name="Takaki Y."/>
            <person name="Nishi S."/>
            <person name="Hori S."/>
            <person name="Arai W."/>
            <person name="Tsubouchi T."/>
            <person name="Morono Y."/>
            <person name="Uchiyama I."/>
            <person name="Ito T."/>
            <person name="Fujiyama A."/>
            <person name="Inagaki F."/>
            <person name="Takami H."/>
        </authorList>
    </citation>
    <scope>NUCLEOTIDE SEQUENCE</scope>
    <source>
        <strain evidence="1">Expedition CK06-06</strain>
    </source>
</reference>
<feature type="non-terminal residue" evidence="1">
    <location>
        <position position="116"/>
    </location>
</feature>
<dbReference type="EMBL" id="BARW01040749">
    <property type="protein sequence ID" value="GAJ20199.1"/>
    <property type="molecule type" value="Genomic_DNA"/>
</dbReference>
<proteinExistence type="predicted"/>
<organism evidence="1">
    <name type="scientific">marine sediment metagenome</name>
    <dbReference type="NCBI Taxonomy" id="412755"/>
    <lineage>
        <taxon>unclassified sequences</taxon>
        <taxon>metagenomes</taxon>
        <taxon>ecological metagenomes</taxon>
    </lineage>
</organism>
<dbReference type="AlphaFoldDB" id="X1URU5"/>
<comment type="caution">
    <text evidence="1">The sequence shown here is derived from an EMBL/GenBank/DDBJ whole genome shotgun (WGS) entry which is preliminary data.</text>
</comment>
<name>X1URU5_9ZZZZ</name>
<feature type="non-terminal residue" evidence="1">
    <location>
        <position position="1"/>
    </location>
</feature>
<protein>
    <submittedName>
        <fullName evidence="1">Uncharacterized protein</fullName>
    </submittedName>
</protein>
<gene>
    <name evidence="1" type="ORF">S12H4_61406</name>
</gene>
<sequence>LNFSDKINPCYVQTLKCFQREIVKPVLGEMRDSLLAEQWQKIKQVFAAHHEWATSKKDAPVEPLGVEKIQRYFDDACFAEAVRALIAESSNTALVLENIRLIEKLVLYQKYLIDFT</sequence>
<accession>X1URU5</accession>
<evidence type="ECO:0000313" key="1">
    <source>
        <dbReference type="EMBL" id="GAJ20199.1"/>
    </source>
</evidence>